<dbReference type="Proteomes" id="UP000185604">
    <property type="component" value="Unassembled WGS sequence"/>
</dbReference>
<name>A0A7Z0X1Q8_9BACI</name>
<proteinExistence type="predicted"/>
<evidence type="ECO:0000313" key="2">
    <source>
        <dbReference type="Proteomes" id="UP000185604"/>
    </source>
</evidence>
<sequence length="101" mass="11320">MGSFDVCARAFERLNEHVWRVIGPHIAAEKKKLSSSDKKSSYTLPAGIFKIKSPLMKGTAVRRIQEALAALYFYPYKEAKNNDIEMAAAGRKRRTRSNGSS</sequence>
<evidence type="ECO:0000313" key="1">
    <source>
        <dbReference type="EMBL" id="OLF98684.1"/>
    </source>
</evidence>
<gene>
    <name evidence="1" type="ORF">B4121_0211</name>
</gene>
<reference evidence="1 2" key="1">
    <citation type="journal article" date="2016" name="Front. Microbiol.">
        <title>High-Level Heat Resistance of Spores of Bacillus amyloliquefaciens and Bacillus licheniformis Results from the Presence of a spoVA Operon in a Tn1546 Transposon.</title>
        <authorList>
            <person name="Berendsen E.M."/>
            <person name="Koning R.A."/>
            <person name="Boekhorst J."/>
            <person name="de Jong A."/>
            <person name="Kuipers O.P."/>
            <person name="Wells-Bennik M.H."/>
        </authorList>
    </citation>
    <scope>NUCLEOTIDE SEQUENCE [LARGE SCALE GENOMIC DNA]</scope>
    <source>
        <strain evidence="1 2">B4121</strain>
    </source>
</reference>
<dbReference type="AlphaFoldDB" id="A0A7Z0X1Q8"/>
<accession>A0A7Z0X1Q8</accession>
<comment type="caution">
    <text evidence="1">The sequence shown here is derived from an EMBL/GenBank/DDBJ whole genome shotgun (WGS) entry which is preliminary data.</text>
</comment>
<organism evidence="1 2">
    <name type="scientific">Bacillus paralicheniformis</name>
    <dbReference type="NCBI Taxonomy" id="1648923"/>
    <lineage>
        <taxon>Bacteria</taxon>
        <taxon>Bacillati</taxon>
        <taxon>Bacillota</taxon>
        <taxon>Bacilli</taxon>
        <taxon>Bacillales</taxon>
        <taxon>Bacillaceae</taxon>
        <taxon>Bacillus</taxon>
    </lineage>
</organism>
<protein>
    <submittedName>
        <fullName evidence="1">N-acetylmuramoyl-L-alanine amidase</fullName>
    </submittedName>
</protein>
<dbReference type="EMBL" id="LKPO01000001">
    <property type="protein sequence ID" value="OLF98684.1"/>
    <property type="molecule type" value="Genomic_DNA"/>
</dbReference>